<evidence type="ECO:0000256" key="4">
    <source>
        <dbReference type="ARBA" id="ARBA00022705"/>
    </source>
</evidence>
<comment type="caution">
    <text evidence="14">The sequence shown here is derived from an EMBL/GenBank/DDBJ whole genome shotgun (WGS) entry which is preliminary data.</text>
</comment>
<gene>
    <name evidence="14" type="ORF">CLV56_0944</name>
</gene>
<evidence type="ECO:0000313" key="14">
    <source>
        <dbReference type="EMBL" id="PJJ56733.1"/>
    </source>
</evidence>
<dbReference type="PANTHER" id="PTHR47707:SF1">
    <property type="entry name" value="NUDIX HYDROLASE FAMILY PROTEIN"/>
    <property type="match status" value="1"/>
</dbReference>
<keyword evidence="3" id="KW-0515">Mutator protein</keyword>
<dbReference type="GO" id="GO:0006260">
    <property type="term" value="P:DNA replication"/>
    <property type="evidence" value="ECO:0007669"/>
    <property type="project" value="UniProtKB-KW"/>
</dbReference>
<keyword evidence="15" id="KW-1185">Reference proteome</keyword>
<evidence type="ECO:0000313" key="15">
    <source>
        <dbReference type="Proteomes" id="UP000230842"/>
    </source>
</evidence>
<evidence type="ECO:0000256" key="6">
    <source>
        <dbReference type="ARBA" id="ARBA00022763"/>
    </source>
</evidence>
<evidence type="ECO:0000256" key="3">
    <source>
        <dbReference type="ARBA" id="ARBA00022457"/>
    </source>
</evidence>
<dbReference type="PROSITE" id="PS51462">
    <property type="entry name" value="NUDIX"/>
    <property type="match status" value="1"/>
</dbReference>
<proteinExistence type="inferred from homology"/>
<dbReference type="InterPro" id="IPR000086">
    <property type="entry name" value="NUDIX_hydrolase_dom"/>
</dbReference>
<feature type="compositionally biased region" description="Low complexity" evidence="12">
    <location>
        <begin position="1"/>
        <end position="15"/>
    </location>
</feature>
<evidence type="ECO:0000256" key="9">
    <source>
        <dbReference type="ARBA" id="ARBA00023204"/>
    </source>
</evidence>
<feature type="domain" description="Nudix hydrolase" evidence="13">
    <location>
        <begin position="21"/>
        <end position="146"/>
    </location>
</feature>
<feature type="region of interest" description="Disordered" evidence="12">
    <location>
        <begin position="230"/>
        <end position="254"/>
    </location>
</feature>
<dbReference type="GO" id="GO:0044716">
    <property type="term" value="F:8-oxo-GDP phosphatase activity"/>
    <property type="evidence" value="ECO:0007669"/>
    <property type="project" value="TreeGrafter"/>
</dbReference>
<comment type="similarity">
    <text evidence="2">Belongs to the Nudix hydrolase family.</text>
</comment>
<comment type="catalytic activity">
    <reaction evidence="10">
        <text>8-oxo-dGTP + H2O = 8-oxo-dGMP + diphosphate + H(+)</text>
        <dbReference type="Rhea" id="RHEA:31575"/>
        <dbReference type="ChEBI" id="CHEBI:15377"/>
        <dbReference type="ChEBI" id="CHEBI:15378"/>
        <dbReference type="ChEBI" id="CHEBI:33019"/>
        <dbReference type="ChEBI" id="CHEBI:63224"/>
        <dbReference type="ChEBI" id="CHEBI:77896"/>
        <dbReference type="EC" id="3.6.1.55"/>
    </reaction>
</comment>
<evidence type="ECO:0000259" key="13">
    <source>
        <dbReference type="PROSITE" id="PS51462"/>
    </source>
</evidence>
<evidence type="ECO:0000256" key="5">
    <source>
        <dbReference type="ARBA" id="ARBA00022723"/>
    </source>
</evidence>
<dbReference type="InterPro" id="IPR047127">
    <property type="entry name" value="MutT-like"/>
</dbReference>
<dbReference type="Pfam" id="PF00293">
    <property type="entry name" value="NUDIX"/>
    <property type="match status" value="1"/>
</dbReference>
<accession>A0A2M9BFK8</accession>
<dbReference type="GO" id="GO:0006281">
    <property type="term" value="P:DNA repair"/>
    <property type="evidence" value="ECO:0007669"/>
    <property type="project" value="UniProtKB-KW"/>
</dbReference>
<dbReference type="PANTHER" id="PTHR47707">
    <property type="entry name" value="8-OXO-DGTP DIPHOSPHATASE"/>
    <property type="match status" value="1"/>
</dbReference>
<protein>
    <recommendedName>
        <fullName evidence="11">8-oxo-dGTP diphosphatase</fullName>
        <ecNumber evidence="11">3.6.1.55</ecNumber>
    </recommendedName>
</protein>
<dbReference type="GO" id="GO:0035539">
    <property type="term" value="F:8-oxo-7,8-dihydrodeoxyguanosine triphosphate pyrophosphatase activity"/>
    <property type="evidence" value="ECO:0007669"/>
    <property type="project" value="UniProtKB-EC"/>
</dbReference>
<comment type="cofactor">
    <cofactor evidence="1">
        <name>Mg(2+)</name>
        <dbReference type="ChEBI" id="CHEBI:18420"/>
    </cofactor>
</comment>
<keyword evidence="4" id="KW-0235">DNA replication</keyword>
<dbReference type="GO" id="GO:0008413">
    <property type="term" value="F:8-oxo-7,8-dihydroguanosine triphosphate pyrophosphatase activity"/>
    <property type="evidence" value="ECO:0007669"/>
    <property type="project" value="TreeGrafter"/>
</dbReference>
<reference evidence="14 15" key="1">
    <citation type="submission" date="2017-11" db="EMBL/GenBank/DDBJ databases">
        <title>Genomic Encyclopedia of Archaeal and Bacterial Type Strains, Phase II (KMG-II): From Individual Species to Whole Genera.</title>
        <authorList>
            <person name="Goeker M."/>
        </authorList>
    </citation>
    <scope>NUCLEOTIDE SEQUENCE [LARGE SCALE GENOMIC DNA]</scope>
    <source>
        <strain evidence="14 15">DSM 27763</strain>
    </source>
</reference>
<evidence type="ECO:0000256" key="2">
    <source>
        <dbReference type="ARBA" id="ARBA00005582"/>
    </source>
</evidence>
<evidence type="ECO:0000256" key="11">
    <source>
        <dbReference type="ARBA" id="ARBA00038905"/>
    </source>
</evidence>
<dbReference type="Proteomes" id="UP000230842">
    <property type="component" value="Unassembled WGS sequence"/>
</dbReference>
<dbReference type="GO" id="GO:0044715">
    <property type="term" value="F:8-oxo-dGDP phosphatase activity"/>
    <property type="evidence" value="ECO:0007669"/>
    <property type="project" value="TreeGrafter"/>
</dbReference>
<evidence type="ECO:0000256" key="12">
    <source>
        <dbReference type="SAM" id="MobiDB-lite"/>
    </source>
</evidence>
<dbReference type="Gene3D" id="3.90.79.10">
    <property type="entry name" value="Nucleoside Triphosphate Pyrophosphohydrolase"/>
    <property type="match status" value="1"/>
</dbReference>
<keyword evidence="9" id="KW-0234">DNA repair</keyword>
<keyword evidence="7" id="KW-0378">Hydrolase</keyword>
<feature type="region of interest" description="Disordered" evidence="12">
    <location>
        <begin position="1"/>
        <end position="20"/>
    </location>
</feature>
<evidence type="ECO:0000256" key="10">
    <source>
        <dbReference type="ARBA" id="ARBA00035861"/>
    </source>
</evidence>
<dbReference type="RefSeq" id="WP_281254186.1">
    <property type="nucleotide sequence ID" value="NZ_PGEZ01000001.1"/>
</dbReference>
<evidence type="ECO:0000256" key="7">
    <source>
        <dbReference type="ARBA" id="ARBA00022801"/>
    </source>
</evidence>
<sequence>METPRPADAPDAPLPSDRDGEQRVVVGVALIRAGRVLAARRTAPAATAGGWEFPGGKVDPGETEIEAGVREIAEELGCEASLGRRLSAESTLPNGAVLRVYLGRIVFGEVGPTEHDAVRWLAADELREVAWLPADEPFLAELEQVLAEPAGDPAPVVAPTAAAHFDEGEDAEQVAGTLREEGHTVRLARESFAGEDDSEDRAWLVHVEDPVAARRLSELVGAIELAWMVDDEPQPGGRAPAPLPDGPKRIKRPR</sequence>
<keyword evidence="5" id="KW-0479">Metal-binding</keyword>
<organism evidence="14 15">
    <name type="scientific">Mumia flava</name>
    <dbReference type="NCBI Taxonomy" id="1348852"/>
    <lineage>
        <taxon>Bacteria</taxon>
        <taxon>Bacillati</taxon>
        <taxon>Actinomycetota</taxon>
        <taxon>Actinomycetes</taxon>
        <taxon>Propionibacteriales</taxon>
        <taxon>Nocardioidaceae</taxon>
        <taxon>Mumia</taxon>
    </lineage>
</organism>
<name>A0A2M9BFK8_9ACTN</name>
<dbReference type="AlphaFoldDB" id="A0A2M9BFK8"/>
<dbReference type="EC" id="3.6.1.55" evidence="11"/>
<dbReference type="PRINTS" id="PR00502">
    <property type="entry name" value="NUDIXFAMILY"/>
</dbReference>
<dbReference type="InterPro" id="IPR020476">
    <property type="entry name" value="Nudix_hydrolase"/>
</dbReference>
<keyword evidence="8" id="KW-0460">Magnesium</keyword>
<evidence type="ECO:0000256" key="1">
    <source>
        <dbReference type="ARBA" id="ARBA00001946"/>
    </source>
</evidence>
<dbReference type="EMBL" id="PGEZ01000001">
    <property type="protein sequence ID" value="PJJ56733.1"/>
    <property type="molecule type" value="Genomic_DNA"/>
</dbReference>
<dbReference type="GO" id="GO:0046872">
    <property type="term" value="F:metal ion binding"/>
    <property type="evidence" value="ECO:0007669"/>
    <property type="project" value="UniProtKB-KW"/>
</dbReference>
<dbReference type="SUPFAM" id="SSF55811">
    <property type="entry name" value="Nudix"/>
    <property type="match status" value="1"/>
</dbReference>
<evidence type="ECO:0000256" key="8">
    <source>
        <dbReference type="ARBA" id="ARBA00022842"/>
    </source>
</evidence>
<keyword evidence="6" id="KW-0227">DNA damage</keyword>
<dbReference type="InterPro" id="IPR015797">
    <property type="entry name" value="NUDIX_hydrolase-like_dom_sf"/>
</dbReference>